<proteinExistence type="predicted"/>
<dbReference type="EMBL" id="JAERQM010000002">
    <property type="protein sequence ID" value="MBU8544203.1"/>
    <property type="molecule type" value="Genomic_DNA"/>
</dbReference>
<evidence type="ECO:0000313" key="4">
    <source>
        <dbReference type="EMBL" id="MBU8544203.1"/>
    </source>
</evidence>
<keyword evidence="2" id="KW-0378">Hydrolase</keyword>
<organism evidence="4 5">
    <name type="scientific">Falsiroseomonas oleicola</name>
    <dbReference type="NCBI Taxonomy" id="2801474"/>
    <lineage>
        <taxon>Bacteria</taxon>
        <taxon>Pseudomonadati</taxon>
        <taxon>Pseudomonadota</taxon>
        <taxon>Alphaproteobacteria</taxon>
        <taxon>Acetobacterales</taxon>
        <taxon>Roseomonadaceae</taxon>
        <taxon>Falsiroseomonas</taxon>
    </lineage>
</organism>
<protein>
    <submittedName>
        <fullName evidence="4">PHB depolymerase family esterase</fullName>
    </submittedName>
</protein>
<feature type="region of interest" description="Disordered" evidence="3">
    <location>
        <begin position="59"/>
        <end position="85"/>
    </location>
</feature>
<dbReference type="PANTHER" id="PTHR43037:SF1">
    <property type="entry name" value="BLL1128 PROTEIN"/>
    <property type="match status" value="1"/>
</dbReference>
<evidence type="ECO:0000256" key="3">
    <source>
        <dbReference type="SAM" id="MobiDB-lite"/>
    </source>
</evidence>
<accession>A0ABS6H698</accession>
<dbReference type="Pfam" id="PF10503">
    <property type="entry name" value="Esterase_PHB"/>
    <property type="match status" value="1"/>
</dbReference>
<dbReference type="NCBIfam" id="TIGR01840">
    <property type="entry name" value="esterase_phb"/>
    <property type="match status" value="1"/>
</dbReference>
<dbReference type="InterPro" id="IPR050955">
    <property type="entry name" value="Plant_Biomass_Hydrol_Est"/>
</dbReference>
<feature type="compositionally biased region" description="Low complexity" evidence="3">
    <location>
        <begin position="63"/>
        <end position="81"/>
    </location>
</feature>
<dbReference type="PANTHER" id="PTHR43037">
    <property type="entry name" value="UNNAMED PRODUCT-RELATED"/>
    <property type="match status" value="1"/>
</dbReference>
<evidence type="ECO:0000313" key="5">
    <source>
        <dbReference type="Proteomes" id="UP000689967"/>
    </source>
</evidence>
<reference evidence="4 5" key="1">
    <citation type="submission" date="2021-01" db="EMBL/GenBank/DDBJ databases">
        <title>Roseomonas sp. nov, a bacterium isolated from an oil production mixture in Yumen Oilfield.</title>
        <authorList>
            <person name="Wu D."/>
        </authorList>
    </citation>
    <scope>NUCLEOTIDE SEQUENCE [LARGE SCALE GENOMIC DNA]</scope>
    <source>
        <strain evidence="4 5">ROY-5-3</strain>
    </source>
</reference>
<dbReference type="Proteomes" id="UP000689967">
    <property type="component" value="Unassembled WGS sequence"/>
</dbReference>
<gene>
    <name evidence="4" type="ORF">JJQ90_10825</name>
</gene>
<keyword evidence="5" id="KW-1185">Reference proteome</keyword>
<comment type="caution">
    <text evidence="4">The sequence shown here is derived from an EMBL/GenBank/DDBJ whole genome shotgun (WGS) entry which is preliminary data.</text>
</comment>
<evidence type="ECO:0000256" key="1">
    <source>
        <dbReference type="ARBA" id="ARBA00022729"/>
    </source>
</evidence>
<dbReference type="InterPro" id="IPR010126">
    <property type="entry name" value="Esterase_phb"/>
</dbReference>
<keyword evidence="1" id="KW-0732">Signal</keyword>
<sequence>MTAMLFTQMREATRLTREGKLTEATALLRGALRGEAPAAPTPPRAAPPAATAQPRVFDVDPETGATSGSAQASAPDAVAASRWPGASAMMPRMTEALRRLTGLARGARPGAPPAAEPLADGAQFLDRSFSNEAGSRAYKLYIPSSYRDAAMPLVVMLHGCTQSPDDFAAGTRMNALAEEQGCLVVYPGQPKSANPQKCWNWFSPGDQQRDQGEPALIAGITRLVMKEHAVDPRRVYVAGLSAGGAAAAIMAQAYPDLYAAAGVHSGLACGAARDVSSALAAMRQGAATTPAPGDESGRVVPTIVFHADQDRTVHPINGDQVIAQFAGVAGLSTEAQRGQVPDGHAYSRTIHADAEGRSVLEQWVVHGGGHAWSGGSAAGSYTDPRGPDASREMLRFFLEHPLDD</sequence>
<name>A0ABS6H698_9PROT</name>
<evidence type="ECO:0000256" key="2">
    <source>
        <dbReference type="ARBA" id="ARBA00022801"/>
    </source>
</evidence>
<dbReference type="RefSeq" id="WP_216875132.1">
    <property type="nucleotide sequence ID" value="NZ_JAERQM010000002.1"/>
</dbReference>